<reference evidence="1" key="1">
    <citation type="journal article" date="2014" name="Front. Microbiol.">
        <title>High frequency of phylogenetically diverse reductive dehalogenase-homologous genes in deep subseafloor sedimentary metagenomes.</title>
        <authorList>
            <person name="Kawai M."/>
            <person name="Futagami T."/>
            <person name="Toyoda A."/>
            <person name="Takaki Y."/>
            <person name="Nishi S."/>
            <person name="Hori S."/>
            <person name="Arai W."/>
            <person name="Tsubouchi T."/>
            <person name="Morono Y."/>
            <person name="Uchiyama I."/>
            <person name="Ito T."/>
            <person name="Fujiyama A."/>
            <person name="Inagaki F."/>
            <person name="Takami H."/>
        </authorList>
    </citation>
    <scope>NUCLEOTIDE SEQUENCE</scope>
    <source>
        <strain evidence="1">Expedition CK06-06</strain>
    </source>
</reference>
<evidence type="ECO:0000313" key="1">
    <source>
        <dbReference type="EMBL" id="GAG58912.1"/>
    </source>
</evidence>
<sequence>MNCGDWGRYAHIYNLLSQSARFHLTQEEASTIFTTMEEQVSD</sequence>
<comment type="caution">
    <text evidence="1">The sequence shown here is derived from an EMBL/GenBank/DDBJ whole genome shotgun (WGS) entry which is preliminary data.</text>
</comment>
<dbReference type="EMBL" id="BART01008845">
    <property type="protein sequence ID" value="GAG58912.1"/>
    <property type="molecule type" value="Genomic_DNA"/>
</dbReference>
<dbReference type="AlphaFoldDB" id="X0ZLE4"/>
<proteinExistence type="predicted"/>
<name>X0ZLE4_9ZZZZ</name>
<protein>
    <submittedName>
        <fullName evidence="1">Uncharacterized protein</fullName>
    </submittedName>
</protein>
<gene>
    <name evidence="1" type="ORF">S01H4_19780</name>
</gene>
<organism evidence="1">
    <name type="scientific">marine sediment metagenome</name>
    <dbReference type="NCBI Taxonomy" id="412755"/>
    <lineage>
        <taxon>unclassified sequences</taxon>
        <taxon>metagenomes</taxon>
        <taxon>ecological metagenomes</taxon>
    </lineage>
</organism>
<accession>X0ZLE4</accession>
<feature type="non-terminal residue" evidence="1">
    <location>
        <position position="42"/>
    </location>
</feature>